<dbReference type="AlphaFoldDB" id="A0A1L8RA78"/>
<accession>A0A1L8RA78</accession>
<comment type="caution">
    <text evidence="1">The sequence shown here is derived from an EMBL/GenBank/DDBJ whole genome shotgun (WGS) entry which is preliminary data.</text>
</comment>
<dbReference type="EMBL" id="JXKG01000001">
    <property type="protein sequence ID" value="OJG16691.1"/>
    <property type="molecule type" value="Genomic_DNA"/>
</dbReference>
<organism evidence="1 2">
    <name type="scientific">Enterococcus canintestini</name>
    <dbReference type="NCBI Taxonomy" id="317010"/>
    <lineage>
        <taxon>Bacteria</taxon>
        <taxon>Bacillati</taxon>
        <taxon>Bacillota</taxon>
        <taxon>Bacilli</taxon>
        <taxon>Lactobacillales</taxon>
        <taxon>Enterococcaceae</taxon>
        <taxon>Enterococcus</taxon>
    </lineage>
</organism>
<dbReference type="Proteomes" id="UP000182835">
    <property type="component" value="Unassembled WGS sequence"/>
</dbReference>
<dbReference type="RefSeq" id="WP_169818336.1">
    <property type="nucleotide sequence ID" value="NZ_JBHLVQ010000015.1"/>
</dbReference>
<name>A0A1L8RA78_9ENTE</name>
<protein>
    <submittedName>
        <fullName evidence="1">Uncharacterized protein</fullName>
    </submittedName>
</protein>
<sequence>MKITDKITETVTETAEKVRYMLKNESYFINVSKKGVDIKKARPTRHTIKWQAKNH</sequence>
<evidence type="ECO:0000313" key="2">
    <source>
        <dbReference type="Proteomes" id="UP000182835"/>
    </source>
</evidence>
<reference evidence="1 2" key="1">
    <citation type="submission" date="2014-12" db="EMBL/GenBank/DDBJ databases">
        <title>Draft genome sequences of 29 type strains of Enterococci.</title>
        <authorList>
            <person name="Zhong Z."/>
            <person name="Sun Z."/>
            <person name="Liu W."/>
            <person name="Zhang W."/>
            <person name="Zhang H."/>
        </authorList>
    </citation>
    <scope>NUCLEOTIDE SEQUENCE [LARGE SCALE GENOMIC DNA]</scope>
    <source>
        <strain evidence="1 2">DSM 21207</strain>
    </source>
</reference>
<proteinExistence type="predicted"/>
<evidence type="ECO:0000313" key="1">
    <source>
        <dbReference type="EMBL" id="OJG16691.1"/>
    </source>
</evidence>
<gene>
    <name evidence="1" type="ORF">RU96_GL000158</name>
</gene>